<dbReference type="InterPro" id="IPR015915">
    <property type="entry name" value="Kelch-typ_b-propeller"/>
</dbReference>
<sequence>MKYSADVSSSRRKARKAHFSAPSSIRRKIMSSALSKDLRAKYNTRSLPIRKDDQVRIVRGKYKGREGKVTQVYRKKWVIHVDRVARDKSNGASSQIGIHPSNVVITTIKLDKDRRAILDRKNRSKEAADVEMVDPASHTTRRKSAMLTRKRARERAQSTSSDGAKSCRSESPLTDIEDSGSVRTRKKTAVAGRNTDRTPKSSSESRRTASASVTAGAATTSQSSRSQRNRVTALPLISPPIDGRVKVGEAFGLQLPSGMDEAPIIPDTFLATAIDEDEGKIYTLISSNNDSKLFCIDTKLRIWDTCIDNLHLDGNEQALPPCYASKLHFFKDPKTHQKFIMIIGGWIGSSPYDDSGKFIHDSERLTVLAVNLSLKTWKVIRALSVDGGAPPPRYYHAIVCHDNDLFIFGGRRSLPPGFFDDNYNYKNWTSCPPEEIFKSYAVLGFDPAKEKWSWKEKEKAYPEGVMNLGFSMGAYAMPNSLILLTPGMSGERTSCELNPNQFWFFDPHGGSFSRWETMPKPNPSSTGKDDVGFYDVVSIAQGSAIFALMGFDSDTFEFHQDFLPPSGKGTRLLGKIKNGYCTRKRNVAGITKTGPSRVFTGCVSVGGKTYILGKDDESHLDTILEVTFDLNE</sequence>
<evidence type="ECO:0000259" key="5">
    <source>
        <dbReference type="SMART" id="SM00739"/>
    </source>
</evidence>
<accession>A0AAW0DQ95</accession>
<keyword evidence="7" id="KW-1185">Reference proteome</keyword>
<gene>
    <name evidence="6" type="primary">RPL26A_1</name>
    <name evidence="6" type="ORF">VNI00_003209</name>
</gene>
<dbReference type="PROSITE" id="PS01108">
    <property type="entry name" value="RIBOSOMAL_L24"/>
    <property type="match status" value="1"/>
</dbReference>
<dbReference type="NCBIfam" id="TIGR01080">
    <property type="entry name" value="rplX_A_E"/>
    <property type="match status" value="1"/>
</dbReference>
<dbReference type="AlphaFoldDB" id="A0AAW0DQ95"/>
<organism evidence="6 7">
    <name type="scientific">Paramarasmius palmivorus</name>
    <dbReference type="NCBI Taxonomy" id="297713"/>
    <lineage>
        <taxon>Eukaryota</taxon>
        <taxon>Fungi</taxon>
        <taxon>Dikarya</taxon>
        <taxon>Basidiomycota</taxon>
        <taxon>Agaricomycotina</taxon>
        <taxon>Agaricomycetes</taxon>
        <taxon>Agaricomycetidae</taxon>
        <taxon>Agaricales</taxon>
        <taxon>Marasmiineae</taxon>
        <taxon>Marasmiaceae</taxon>
        <taxon>Paramarasmius</taxon>
    </lineage>
</organism>
<dbReference type="InterPro" id="IPR008991">
    <property type="entry name" value="Translation_prot_SH3-like_sf"/>
</dbReference>
<dbReference type="SMART" id="SM00739">
    <property type="entry name" value="KOW"/>
    <property type="match status" value="1"/>
</dbReference>
<dbReference type="InterPro" id="IPR041988">
    <property type="entry name" value="Ribosomal_uL24_KOW"/>
</dbReference>
<reference evidence="6 7" key="1">
    <citation type="submission" date="2024-01" db="EMBL/GenBank/DDBJ databases">
        <title>A draft genome for a cacao thread blight-causing isolate of Paramarasmius palmivorus.</title>
        <authorList>
            <person name="Baruah I.K."/>
            <person name="Bukari Y."/>
            <person name="Amoako-Attah I."/>
            <person name="Meinhardt L.W."/>
            <person name="Bailey B.A."/>
            <person name="Cohen S.P."/>
        </authorList>
    </citation>
    <scope>NUCLEOTIDE SEQUENCE [LARGE SCALE GENOMIC DNA]</scope>
    <source>
        <strain evidence="6 7">GH-12</strain>
    </source>
</reference>
<dbReference type="Proteomes" id="UP001383192">
    <property type="component" value="Unassembled WGS sequence"/>
</dbReference>
<name>A0AAW0DQ95_9AGAR</name>
<feature type="compositionally biased region" description="Basic residues" evidence="4">
    <location>
        <begin position="139"/>
        <end position="153"/>
    </location>
</feature>
<feature type="domain" description="KOW" evidence="5">
    <location>
        <begin position="48"/>
        <end position="75"/>
    </location>
</feature>
<dbReference type="Gene3D" id="2.120.10.80">
    <property type="entry name" value="Kelch-type beta propeller"/>
    <property type="match status" value="1"/>
</dbReference>
<dbReference type="InterPro" id="IPR005756">
    <property type="entry name" value="Ribosomal_uL24_euk/arc"/>
</dbReference>
<feature type="region of interest" description="Disordered" evidence="4">
    <location>
        <begin position="119"/>
        <end position="233"/>
    </location>
</feature>
<dbReference type="InterPro" id="IPR005824">
    <property type="entry name" value="KOW"/>
</dbReference>
<feature type="compositionally biased region" description="Low complexity" evidence="4">
    <location>
        <begin position="208"/>
        <end position="232"/>
    </location>
</feature>
<comment type="caution">
    <text evidence="6">The sequence shown here is derived from an EMBL/GenBank/DDBJ whole genome shotgun (WGS) entry which is preliminary data.</text>
</comment>
<dbReference type="InterPro" id="IPR005825">
    <property type="entry name" value="Ribosomal_uL24_CS"/>
</dbReference>
<feature type="region of interest" description="Disordered" evidence="4">
    <location>
        <begin position="1"/>
        <end position="22"/>
    </location>
</feature>
<dbReference type="FunFam" id="2.30.30.30:FF:000009">
    <property type="entry name" value="60S ribosomal protein L26"/>
    <property type="match status" value="1"/>
</dbReference>
<comment type="similarity">
    <text evidence="1">Belongs to the universal ribosomal protein uL24 family.</text>
</comment>
<dbReference type="EMBL" id="JAYKXP010000008">
    <property type="protein sequence ID" value="KAK7054746.1"/>
    <property type="molecule type" value="Genomic_DNA"/>
</dbReference>
<dbReference type="SUPFAM" id="SSF117281">
    <property type="entry name" value="Kelch motif"/>
    <property type="match status" value="1"/>
</dbReference>
<evidence type="ECO:0000256" key="2">
    <source>
        <dbReference type="ARBA" id="ARBA00022980"/>
    </source>
</evidence>
<evidence type="ECO:0000313" key="7">
    <source>
        <dbReference type="Proteomes" id="UP001383192"/>
    </source>
</evidence>
<dbReference type="InterPro" id="IPR014722">
    <property type="entry name" value="Rib_uL2_dom2"/>
</dbReference>
<dbReference type="GO" id="GO:0003735">
    <property type="term" value="F:structural constituent of ribosome"/>
    <property type="evidence" value="ECO:0007669"/>
    <property type="project" value="InterPro"/>
</dbReference>
<keyword evidence="3" id="KW-0687">Ribonucleoprotein</keyword>
<evidence type="ECO:0000256" key="4">
    <source>
        <dbReference type="SAM" id="MobiDB-lite"/>
    </source>
</evidence>
<dbReference type="Pfam" id="PF16906">
    <property type="entry name" value="Ribosomal_L26"/>
    <property type="match status" value="1"/>
</dbReference>
<dbReference type="PANTHER" id="PTHR11143">
    <property type="entry name" value="60S RIBOSOMAL PROTEIN L26 FAMILY MEMBER"/>
    <property type="match status" value="1"/>
</dbReference>
<feature type="compositionally biased region" description="Basic and acidic residues" evidence="4">
    <location>
        <begin position="119"/>
        <end position="128"/>
    </location>
</feature>
<dbReference type="Pfam" id="PF00467">
    <property type="entry name" value="KOW"/>
    <property type="match status" value="1"/>
</dbReference>
<evidence type="ECO:0000256" key="1">
    <source>
        <dbReference type="ARBA" id="ARBA00010618"/>
    </source>
</evidence>
<evidence type="ECO:0000313" key="6">
    <source>
        <dbReference type="EMBL" id="KAK7054746.1"/>
    </source>
</evidence>
<feature type="compositionally biased region" description="Basic and acidic residues" evidence="4">
    <location>
        <begin position="194"/>
        <end position="207"/>
    </location>
</feature>
<protein>
    <submittedName>
        <fullName evidence="6">60S ribosomal protein L26A</fullName>
    </submittedName>
</protein>
<dbReference type="Gene3D" id="2.30.30.30">
    <property type="match status" value="1"/>
</dbReference>
<dbReference type="CDD" id="cd06089">
    <property type="entry name" value="KOW_RPL26"/>
    <property type="match status" value="1"/>
</dbReference>
<dbReference type="GO" id="GO:0006412">
    <property type="term" value="P:translation"/>
    <property type="evidence" value="ECO:0007669"/>
    <property type="project" value="InterPro"/>
</dbReference>
<dbReference type="SUPFAM" id="SSF50104">
    <property type="entry name" value="Translation proteins SH3-like domain"/>
    <property type="match status" value="1"/>
</dbReference>
<keyword evidence="2 6" id="KW-0689">Ribosomal protein</keyword>
<evidence type="ECO:0000256" key="3">
    <source>
        <dbReference type="ARBA" id="ARBA00023274"/>
    </source>
</evidence>
<dbReference type="GO" id="GO:0003723">
    <property type="term" value="F:RNA binding"/>
    <property type="evidence" value="ECO:0007669"/>
    <property type="project" value="InterPro"/>
</dbReference>
<proteinExistence type="inferred from homology"/>
<dbReference type="GO" id="GO:0015934">
    <property type="term" value="C:large ribosomal subunit"/>
    <property type="evidence" value="ECO:0007669"/>
    <property type="project" value="InterPro"/>
</dbReference>